<reference evidence="1 2" key="1">
    <citation type="journal article" date="2014" name="Mol. Biol. Evol.">
        <title>Massive expansion of Ubiquitination-related gene families within the Chlamydiae.</title>
        <authorList>
            <person name="Domman D."/>
            <person name="Collingro A."/>
            <person name="Lagkouvardos I."/>
            <person name="Gehre L."/>
            <person name="Weinmaier T."/>
            <person name="Rattei T."/>
            <person name="Subtil A."/>
            <person name="Horn M."/>
        </authorList>
    </citation>
    <scope>NUCLEOTIDE SEQUENCE [LARGE SCALE GENOMIC DNA]</scope>
    <source>
        <strain evidence="1 2">EI2</strain>
    </source>
</reference>
<accession>A0A0C1JYE0</accession>
<gene>
    <name evidence="1" type="ORF">DB44_CN00030</name>
</gene>
<dbReference type="EMBL" id="JSAN01000060">
    <property type="protein sequence ID" value="KIC72197.1"/>
    <property type="molecule type" value="Genomic_DNA"/>
</dbReference>
<protein>
    <submittedName>
        <fullName evidence="1">Uncharacterized protein</fullName>
    </submittedName>
</protein>
<sequence>MFISSFSVNAVEDLPNTRDVESQKQCPEIVTNLFLSSVVKAENLSLLQKRKLPIS</sequence>
<dbReference type="AlphaFoldDB" id="A0A0C1JYE0"/>
<proteinExistence type="predicted"/>
<evidence type="ECO:0000313" key="2">
    <source>
        <dbReference type="Proteomes" id="UP000031465"/>
    </source>
</evidence>
<comment type="caution">
    <text evidence="1">The sequence shown here is derived from an EMBL/GenBank/DDBJ whole genome shotgun (WGS) entry which is preliminary data.</text>
</comment>
<dbReference type="RefSeq" id="WP_155117126.1">
    <property type="nucleotide sequence ID" value="NZ_JSAN01000060.1"/>
</dbReference>
<dbReference type="Proteomes" id="UP000031465">
    <property type="component" value="Unassembled WGS sequence"/>
</dbReference>
<name>A0A0C1JYE0_9BACT</name>
<dbReference type="PATRIC" id="fig|362787.3.peg.900"/>
<evidence type="ECO:0000313" key="1">
    <source>
        <dbReference type="EMBL" id="KIC72197.1"/>
    </source>
</evidence>
<organism evidence="1 2">
    <name type="scientific">Candidatus Protochlamydia amoebophila</name>
    <dbReference type="NCBI Taxonomy" id="362787"/>
    <lineage>
        <taxon>Bacteria</taxon>
        <taxon>Pseudomonadati</taxon>
        <taxon>Chlamydiota</taxon>
        <taxon>Chlamydiia</taxon>
        <taxon>Parachlamydiales</taxon>
        <taxon>Parachlamydiaceae</taxon>
        <taxon>Candidatus Protochlamydia</taxon>
    </lineage>
</organism>